<sequence>MSEVVSIGQIITDILVRPVEAVDFRVDTQEVETIQLNTGGDSFNVAVALSKLDVDVAFNGKIGTDIFGELLIGRIKSCGIDSSGLVVAEGDSTSSSVALIRKNGERCFLFYPGANNHLGIEDIKWDAIDNAKIVHVGGLYTLPLLDGENVAKILRYAKGKGKLTTVDVSWDRSNRWFSGIRESLPYIDYFLPSYGEAKEIAQKDSPEEIARFLQSAGAKHVIIKLGNDGSYVKPAGSDGYVVAPVDFGEVVDTTGAGDSYVAGFIRGLLNGWDLAACALFATVVAGENIRKIGATAGIPAYHDALKRYKEELGKRTP</sequence>
<dbReference type="OrthoDB" id="9813569at2"/>
<dbReference type="InterPro" id="IPR002173">
    <property type="entry name" value="Carboh/pur_kinase_PfkB_CS"/>
</dbReference>
<evidence type="ECO:0000256" key="3">
    <source>
        <dbReference type="ARBA" id="ARBA00022777"/>
    </source>
</evidence>
<dbReference type="Proteomes" id="UP000002318">
    <property type="component" value="Chromosome"/>
</dbReference>
<dbReference type="KEGG" id="ssm:Spirs_0741"/>
<keyword evidence="2 4" id="KW-0808">Transferase</keyword>
<protein>
    <submittedName>
        <fullName evidence="6">PfkB domain protein</fullName>
    </submittedName>
</protein>
<evidence type="ECO:0000259" key="5">
    <source>
        <dbReference type="Pfam" id="PF00294"/>
    </source>
</evidence>
<comment type="similarity">
    <text evidence="1 4">Belongs to the carbohydrate kinase PfkB family.</text>
</comment>
<dbReference type="RefSeq" id="WP_013253340.1">
    <property type="nucleotide sequence ID" value="NC_014364.1"/>
</dbReference>
<dbReference type="SUPFAM" id="SSF53613">
    <property type="entry name" value="Ribokinase-like"/>
    <property type="match status" value="1"/>
</dbReference>
<organism evidence="6 7">
    <name type="scientific">Sediminispirochaeta smaragdinae (strain DSM 11293 / JCM 15392 / SEBR 4228)</name>
    <name type="common">Spirochaeta smaragdinae</name>
    <dbReference type="NCBI Taxonomy" id="573413"/>
    <lineage>
        <taxon>Bacteria</taxon>
        <taxon>Pseudomonadati</taxon>
        <taxon>Spirochaetota</taxon>
        <taxon>Spirochaetia</taxon>
        <taxon>Spirochaetales</taxon>
        <taxon>Spirochaetaceae</taxon>
        <taxon>Sediminispirochaeta</taxon>
    </lineage>
</organism>
<dbReference type="InterPro" id="IPR002139">
    <property type="entry name" value="Ribo/fructo_kinase"/>
</dbReference>
<dbReference type="InterPro" id="IPR011611">
    <property type="entry name" value="PfkB_dom"/>
</dbReference>
<dbReference type="STRING" id="573413.Spirs_0741"/>
<feature type="domain" description="Carbohydrate kinase PfkB" evidence="5">
    <location>
        <begin position="1"/>
        <end position="299"/>
    </location>
</feature>
<dbReference type="EMBL" id="CP002116">
    <property type="protein sequence ID" value="ADK79876.1"/>
    <property type="molecule type" value="Genomic_DNA"/>
</dbReference>
<evidence type="ECO:0000256" key="4">
    <source>
        <dbReference type="RuleBase" id="RU003704"/>
    </source>
</evidence>
<gene>
    <name evidence="6" type="ordered locus">Spirs_0741</name>
</gene>
<dbReference type="AlphaFoldDB" id="E1RBZ6"/>
<evidence type="ECO:0000256" key="1">
    <source>
        <dbReference type="ARBA" id="ARBA00010688"/>
    </source>
</evidence>
<evidence type="ECO:0000313" key="6">
    <source>
        <dbReference type="EMBL" id="ADK79876.1"/>
    </source>
</evidence>
<dbReference type="Pfam" id="PF00294">
    <property type="entry name" value="PfkB"/>
    <property type="match status" value="1"/>
</dbReference>
<dbReference type="PANTHER" id="PTHR10584:SF166">
    <property type="entry name" value="RIBOKINASE"/>
    <property type="match status" value="1"/>
</dbReference>
<keyword evidence="7" id="KW-1185">Reference proteome</keyword>
<reference evidence="6 7" key="1">
    <citation type="journal article" date="2010" name="Stand. Genomic Sci.">
        <title>Complete genome sequence of Spirochaeta smaragdinae type strain (SEBR 4228).</title>
        <authorList>
            <person name="Mavromatis K."/>
            <person name="Yasawong M."/>
            <person name="Chertkov O."/>
            <person name="Lapidus A."/>
            <person name="Lucas S."/>
            <person name="Nolan M."/>
            <person name="Del Rio T.G."/>
            <person name="Tice H."/>
            <person name="Cheng J.F."/>
            <person name="Pitluck S."/>
            <person name="Liolios K."/>
            <person name="Ivanova N."/>
            <person name="Tapia R."/>
            <person name="Han C."/>
            <person name="Bruce D."/>
            <person name="Goodwin L."/>
            <person name="Pati A."/>
            <person name="Chen A."/>
            <person name="Palaniappan K."/>
            <person name="Land M."/>
            <person name="Hauser L."/>
            <person name="Chang Y.J."/>
            <person name="Jeffries C.D."/>
            <person name="Detter J.C."/>
            <person name="Rohde M."/>
            <person name="Brambilla E."/>
            <person name="Spring S."/>
            <person name="Goker M."/>
            <person name="Sikorski J."/>
            <person name="Woyke T."/>
            <person name="Bristow J."/>
            <person name="Eisen J.A."/>
            <person name="Markowitz V."/>
            <person name="Hugenholtz P."/>
            <person name="Klenk H.P."/>
            <person name="Kyrpides N.C."/>
        </authorList>
    </citation>
    <scope>NUCLEOTIDE SEQUENCE [LARGE SCALE GENOMIC DNA]</scope>
    <source>
        <strain evidence="7">DSM 11293 / JCM 15392 / SEBR 4228</strain>
    </source>
</reference>
<dbReference type="PRINTS" id="PR00990">
    <property type="entry name" value="RIBOKINASE"/>
</dbReference>
<dbReference type="PANTHER" id="PTHR10584">
    <property type="entry name" value="SUGAR KINASE"/>
    <property type="match status" value="1"/>
</dbReference>
<dbReference type="GO" id="GO:0005829">
    <property type="term" value="C:cytosol"/>
    <property type="evidence" value="ECO:0007669"/>
    <property type="project" value="TreeGrafter"/>
</dbReference>
<proteinExistence type="inferred from homology"/>
<dbReference type="PROSITE" id="PS00584">
    <property type="entry name" value="PFKB_KINASES_2"/>
    <property type="match status" value="1"/>
</dbReference>
<dbReference type="GO" id="GO:0006796">
    <property type="term" value="P:phosphate-containing compound metabolic process"/>
    <property type="evidence" value="ECO:0007669"/>
    <property type="project" value="UniProtKB-ARBA"/>
</dbReference>
<name>E1RBZ6_SEDSS</name>
<dbReference type="Gene3D" id="3.40.1190.20">
    <property type="match status" value="1"/>
</dbReference>
<dbReference type="InterPro" id="IPR029056">
    <property type="entry name" value="Ribokinase-like"/>
</dbReference>
<accession>E1RBZ6</accession>
<keyword evidence="3 4" id="KW-0418">Kinase</keyword>
<evidence type="ECO:0000256" key="2">
    <source>
        <dbReference type="ARBA" id="ARBA00022679"/>
    </source>
</evidence>
<evidence type="ECO:0000313" key="7">
    <source>
        <dbReference type="Proteomes" id="UP000002318"/>
    </source>
</evidence>
<dbReference type="GO" id="GO:0016301">
    <property type="term" value="F:kinase activity"/>
    <property type="evidence" value="ECO:0007669"/>
    <property type="project" value="UniProtKB-KW"/>
</dbReference>
<dbReference type="eggNOG" id="COG0524">
    <property type="taxonomic scope" value="Bacteria"/>
</dbReference>
<dbReference type="HOGENOM" id="CLU_027634_6_0_12"/>
<dbReference type="CDD" id="cd01166">
    <property type="entry name" value="KdgK"/>
    <property type="match status" value="1"/>
</dbReference>